<dbReference type="PANTHER" id="PTHR11010:SF38">
    <property type="entry name" value="LYSOSOMAL PRO-X CARBOXYPEPTIDASE"/>
    <property type="match status" value="1"/>
</dbReference>
<protein>
    <submittedName>
        <fullName evidence="4">PS-10 peptidase S37</fullName>
    </submittedName>
</protein>
<dbReference type="InterPro" id="IPR008761">
    <property type="entry name" value="Peptidase_S37"/>
</dbReference>
<proteinExistence type="predicted"/>
<keyword evidence="2" id="KW-0732">Signal</keyword>
<keyword evidence="1" id="KW-0645">Protease</keyword>
<dbReference type="PANTHER" id="PTHR11010">
    <property type="entry name" value="PROTEASE S28 PRO-X CARBOXYPEPTIDASE-RELATED"/>
    <property type="match status" value="1"/>
</dbReference>
<reference evidence="4 5" key="1">
    <citation type="submission" date="2024-05" db="EMBL/GenBank/DDBJ databases">
        <authorList>
            <person name="Duchaud E."/>
        </authorList>
    </citation>
    <scope>NUCLEOTIDE SEQUENCE [LARGE SCALE GENOMIC DNA]</scope>
    <source>
        <strain evidence="4">Ena-SAMPLE-TAB-13-05-2024-13:56:06:370-140308</strain>
    </source>
</reference>
<dbReference type="EMBL" id="CAXJIO010000010">
    <property type="protein sequence ID" value="CAL2101587.1"/>
    <property type="molecule type" value="Genomic_DNA"/>
</dbReference>
<evidence type="ECO:0000313" key="5">
    <source>
        <dbReference type="Proteomes" id="UP001497527"/>
    </source>
</evidence>
<comment type="caution">
    <text evidence="4">The sequence shown here is derived from an EMBL/GenBank/DDBJ whole genome shotgun (WGS) entry which is preliminary data.</text>
</comment>
<evidence type="ECO:0000256" key="2">
    <source>
        <dbReference type="ARBA" id="ARBA00022729"/>
    </source>
</evidence>
<dbReference type="Proteomes" id="UP001497527">
    <property type="component" value="Unassembled WGS sequence"/>
</dbReference>
<evidence type="ECO:0000256" key="3">
    <source>
        <dbReference type="ARBA" id="ARBA00022801"/>
    </source>
</evidence>
<dbReference type="Pfam" id="PF05576">
    <property type="entry name" value="Peptidase_S37"/>
    <property type="match status" value="1"/>
</dbReference>
<name>A0ABM9P7P8_9FLAO</name>
<dbReference type="SUPFAM" id="SSF53474">
    <property type="entry name" value="alpha/beta-Hydrolases"/>
    <property type="match status" value="1"/>
</dbReference>
<dbReference type="PROSITE" id="PS51257">
    <property type="entry name" value="PROKAR_LIPOPROTEIN"/>
    <property type="match status" value="1"/>
</dbReference>
<evidence type="ECO:0000313" key="4">
    <source>
        <dbReference type="EMBL" id="CAL2101587.1"/>
    </source>
</evidence>
<dbReference type="RefSeq" id="WP_348715251.1">
    <property type="nucleotide sequence ID" value="NZ_CAXJIO010000010.1"/>
</dbReference>
<keyword evidence="3" id="KW-0378">Hydrolase</keyword>
<evidence type="ECO:0000256" key="1">
    <source>
        <dbReference type="ARBA" id="ARBA00022670"/>
    </source>
</evidence>
<sequence>MKHLQSIFLLLCISLSIVSCKPEKKETTAKSLKDQIQALFPTAKIDSIATKDHFTKAYKVVLNQYLNPKNPAEGTFKHHMYISHSDSKKPTVFITDGYSSYNRTTELSNIFRGNQVIVEYRMYGKSRPDSIPWKHLTNDNAIEDYHRIVTKLKSIYNGKWISSGISKGGETTLIYKSKYPNDVDVAIPYVAPLINGTEDQRTTDHINTVGTKECRDHIIALQRRVLENRKEAIEEFKKIATENKLNFTEVPHEEALEYTVLEFPFSFWQWGGGACEQLPPTNASIKEIVRKFHKDVGIGFYSDNGYHTYLPSFYQHLTELGYYGFDFTPVKDLLKVVKSTSNKRFAPKDVDLTYNPNYIAKVRDFAENKGNKIIYIYGAYDPWGACAPTPKSGVDALKMVLEKADHSTRIKHFSKEDQDKIYDKLQTWLGEETTIHKLYNN</sequence>
<accession>A0ABM9P7P8</accession>
<keyword evidence="5" id="KW-1185">Reference proteome</keyword>
<gene>
    <name evidence="4" type="ORF">T190423A01A_10150</name>
</gene>
<dbReference type="Gene3D" id="3.40.50.1820">
    <property type="entry name" value="alpha/beta hydrolase"/>
    <property type="match status" value="2"/>
</dbReference>
<organism evidence="4 5">
    <name type="scientific">Tenacibaculum polynesiense</name>
    <dbReference type="NCBI Taxonomy" id="3137857"/>
    <lineage>
        <taxon>Bacteria</taxon>
        <taxon>Pseudomonadati</taxon>
        <taxon>Bacteroidota</taxon>
        <taxon>Flavobacteriia</taxon>
        <taxon>Flavobacteriales</taxon>
        <taxon>Flavobacteriaceae</taxon>
        <taxon>Tenacibaculum</taxon>
    </lineage>
</organism>
<dbReference type="InterPro" id="IPR029058">
    <property type="entry name" value="AB_hydrolase_fold"/>
</dbReference>